<dbReference type="SUPFAM" id="SSF82171">
    <property type="entry name" value="DPP6 N-terminal domain-like"/>
    <property type="match status" value="1"/>
</dbReference>
<dbReference type="InterPro" id="IPR011659">
    <property type="entry name" value="WD40"/>
</dbReference>
<accession>A0A8T0QX64</accession>
<dbReference type="PANTHER" id="PTHR32161:SF24">
    <property type="entry name" value="PROTEIN KINASE DOMAIN-CONTAINING PROTEIN"/>
    <property type="match status" value="1"/>
</dbReference>
<reference evidence="1 2" key="1">
    <citation type="submission" date="2020-05" db="EMBL/GenBank/DDBJ databases">
        <title>WGS assembly of Panicum virgatum.</title>
        <authorList>
            <person name="Lovell J.T."/>
            <person name="Jenkins J."/>
            <person name="Shu S."/>
            <person name="Juenger T.E."/>
            <person name="Schmutz J."/>
        </authorList>
    </citation>
    <scope>NUCLEOTIDE SEQUENCE [LARGE SCALE GENOMIC DNA]</scope>
    <source>
        <strain evidence="2">cv. AP13</strain>
    </source>
</reference>
<keyword evidence="2" id="KW-1185">Reference proteome</keyword>
<evidence type="ECO:0000313" key="1">
    <source>
        <dbReference type="EMBL" id="KAG2577515.1"/>
    </source>
</evidence>
<dbReference type="InterPro" id="IPR011042">
    <property type="entry name" value="6-blade_b-propeller_TolB-like"/>
</dbReference>
<gene>
    <name evidence="1" type="ORF">PVAP13_6NG232600</name>
</gene>
<dbReference type="EMBL" id="CM029048">
    <property type="protein sequence ID" value="KAG2577515.1"/>
    <property type="molecule type" value="Genomic_DNA"/>
</dbReference>
<dbReference type="OrthoDB" id="43744at2759"/>
<organism evidence="1 2">
    <name type="scientific">Panicum virgatum</name>
    <name type="common">Blackwell switchgrass</name>
    <dbReference type="NCBI Taxonomy" id="38727"/>
    <lineage>
        <taxon>Eukaryota</taxon>
        <taxon>Viridiplantae</taxon>
        <taxon>Streptophyta</taxon>
        <taxon>Embryophyta</taxon>
        <taxon>Tracheophyta</taxon>
        <taxon>Spermatophyta</taxon>
        <taxon>Magnoliopsida</taxon>
        <taxon>Liliopsida</taxon>
        <taxon>Poales</taxon>
        <taxon>Poaceae</taxon>
        <taxon>PACMAD clade</taxon>
        <taxon>Panicoideae</taxon>
        <taxon>Panicodae</taxon>
        <taxon>Paniceae</taxon>
        <taxon>Panicinae</taxon>
        <taxon>Panicum</taxon>
        <taxon>Panicum sect. Hiantes</taxon>
    </lineage>
</organism>
<protein>
    <submittedName>
        <fullName evidence="1">Uncharacterized protein</fullName>
    </submittedName>
</protein>
<name>A0A8T0QX64_PANVG</name>
<proteinExistence type="predicted"/>
<dbReference type="Pfam" id="PF07676">
    <property type="entry name" value="PD40"/>
    <property type="match status" value="2"/>
</dbReference>
<dbReference type="Proteomes" id="UP000823388">
    <property type="component" value="Chromosome 6N"/>
</dbReference>
<dbReference type="AlphaFoldDB" id="A0A8T0QX64"/>
<sequence>MAGGDSRGTIAFSSGRPLMPFDIFACPVSARDSSDEVHLTDGISHNYNCRPIPPAALKTLLKRPKLVAEVGATEADVDGGQVCGFVFVSERDDGLETLYVALHLGAVGETPPKVFSMAEIFGPEDFSGARLEDSGCFAGGYTVGSHTVDHCIVYVSTKEPAGERRSPWTAVYKTSLRTGKTDRLTPQGVSDLSPVVSPSGRFIAVASFQRKNWYGEIDKLDTDIYVMDVDSEGTATGRGRRLVITDGGWPSWGSDDVIFFHRGVRQENRFEAHWGVFRYCMTTEQIIRVTPEDIDAMTPAAISETKLAVATVRQKSNPWILMLPEQYRHIEIFDMTKDLDRPARITINIRPKGHHFNPFVLDGGSRIGYHRCIIKQLLFEGNGHIVPRSNFEVAKLQTPESHKDIDLISMFALYPSISKDGSMLAFIDRECRAVWLADNNGLRLIYQKTRGQNSLFAVSWNQNPNKDTLYVCVGANYRFDRAVEIYAILNASKPRAQRRVQQLTAGGFNNSFPSSSPDGNKLVFASTRYTGDKGEYFRQYKNLFASTRNTGDNGEYYKNLYIMEDAEIGEFGDSDLTRLTYGPWTDIHCQWSPNGDWIVFSSSRDRPSDAPVRDILDEGYYAVFLVKATDPTVVVRVIKSSDDLRGHVQFPVFSADGRSIAVAADLAAVSAEPISLPRIIEGLRCYHDIFVVDIDTEDLTKNKDVRRFHRITHSRYQCSMFSWTAIATDNQKAHWNMLLPTFRQFEPIGNLSIPRRFAC</sequence>
<evidence type="ECO:0000313" key="2">
    <source>
        <dbReference type="Proteomes" id="UP000823388"/>
    </source>
</evidence>
<dbReference type="Gene3D" id="2.120.10.30">
    <property type="entry name" value="TolB, C-terminal domain"/>
    <property type="match status" value="3"/>
</dbReference>
<comment type="caution">
    <text evidence="1">The sequence shown here is derived from an EMBL/GenBank/DDBJ whole genome shotgun (WGS) entry which is preliminary data.</text>
</comment>
<dbReference type="PANTHER" id="PTHR32161">
    <property type="entry name" value="DPP6 N-TERMINAL DOMAIN-LIKE PROTEIN"/>
    <property type="match status" value="1"/>
</dbReference>